<dbReference type="SUPFAM" id="SSF50044">
    <property type="entry name" value="SH3-domain"/>
    <property type="match status" value="1"/>
</dbReference>
<evidence type="ECO:0000313" key="8">
    <source>
        <dbReference type="EMBL" id="GAA5817601.1"/>
    </source>
</evidence>
<feature type="domain" description="WW" evidence="6">
    <location>
        <begin position="111"/>
        <end position="144"/>
    </location>
</feature>
<dbReference type="InterPro" id="IPR001202">
    <property type="entry name" value="WW_dom"/>
</dbReference>
<dbReference type="InterPro" id="IPR000198">
    <property type="entry name" value="RhoGAP_dom"/>
</dbReference>
<keyword evidence="9" id="KW-1185">Reference proteome</keyword>
<dbReference type="PROSITE" id="PS50002">
    <property type="entry name" value="SH3"/>
    <property type="match status" value="1"/>
</dbReference>
<feature type="domain" description="SH3" evidence="4">
    <location>
        <begin position="1"/>
        <end position="59"/>
    </location>
</feature>
<dbReference type="Gene3D" id="2.30.30.40">
    <property type="entry name" value="SH3 Domains"/>
    <property type="match status" value="1"/>
</dbReference>
<dbReference type="PRINTS" id="PR00452">
    <property type="entry name" value="SH3DOMAIN"/>
</dbReference>
<dbReference type="PROSITE" id="PS50020">
    <property type="entry name" value="WW_DOMAIN_2"/>
    <property type="match status" value="1"/>
</dbReference>
<dbReference type="Gene3D" id="2.20.70.10">
    <property type="match status" value="1"/>
</dbReference>
<gene>
    <name evidence="8" type="ORF">MFLAVUS_011149</name>
</gene>
<dbReference type="Gene3D" id="1.10.555.10">
    <property type="entry name" value="Rho GTPase activation protein"/>
    <property type="match status" value="1"/>
</dbReference>
<dbReference type="SUPFAM" id="SSF48350">
    <property type="entry name" value="GTPase activation domain, GAP"/>
    <property type="match status" value="1"/>
</dbReference>
<feature type="domain" description="Rho-GAP" evidence="7">
    <location>
        <begin position="348"/>
        <end position="531"/>
    </location>
</feature>
<dbReference type="PANTHER" id="PTHR23176">
    <property type="entry name" value="RHO/RAC/CDC GTPASE-ACTIVATING PROTEIN"/>
    <property type="match status" value="1"/>
</dbReference>
<dbReference type="PROSITE" id="PS50003">
    <property type="entry name" value="PH_DOMAIN"/>
    <property type="match status" value="1"/>
</dbReference>
<dbReference type="Proteomes" id="UP001473302">
    <property type="component" value="Unassembled WGS sequence"/>
</dbReference>
<dbReference type="CDD" id="cd00174">
    <property type="entry name" value="SH3"/>
    <property type="match status" value="1"/>
</dbReference>
<dbReference type="PANTHER" id="PTHR23176:SF129">
    <property type="entry name" value="RHO GTPASE ACTIVATING PROTEIN AT 16F, ISOFORM E-RELATED"/>
    <property type="match status" value="1"/>
</dbReference>
<evidence type="ECO:0000259" key="6">
    <source>
        <dbReference type="PROSITE" id="PS50020"/>
    </source>
</evidence>
<evidence type="ECO:0000259" key="7">
    <source>
        <dbReference type="PROSITE" id="PS50238"/>
    </source>
</evidence>
<comment type="caution">
    <text evidence="8">The sequence shown here is derived from an EMBL/GenBank/DDBJ whole genome shotgun (WGS) entry which is preliminary data.</text>
</comment>
<dbReference type="PROSITE" id="PS50238">
    <property type="entry name" value="RHOGAP"/>
    <property type="match status" value="1"/>
</dbReference>
<dbReference type="Gene3D" id="2.30.29.30">
    <property type="entry name" value="Pleckstrin-homology domain (PH domain)/Phosphotyrosine-binding domain (PTB)"/>
    <property type="match status" value="1"/>
</dbReference>
<evidence type="ECO:0000259" key="4">
    <source>
        <dbReference type="PROSITE" id="PS50002"/>
    </source>
</evidence>
<reference evidence="8 9" key="1">
    <citation type="submission" date="2024-04" db="EMBL/GenBank/DDBJ databases">
        <title>genome sequences of Mucor flavus KT1a and Helicostylum pulchrum KT1b strains isolated from the surface of a dry-aged beef.</title>
        <authorList>
            <person name="Toyotome T."/>
            <person name="Hosono M."/>
            <person name="Torimaru M."/>
            <person name="Fukuda K."/>
            <person name="Mikami N."/>
        </authorList>
    </citation>
    <scope>NUCLEOTIDE SEQUENCE [LARGE SCALE GENOMIC DNA]</scope>
    <source>
        <strain evidence="8 9">KT1a</strain>
    </source>
</reference>
<evidence type="ECO:0000256" key="1">
    <source>
        <dbReference type="ARBA" id="ARBA00022443"/>
    </source>
</evidence>
<dbReference type="PROSITE" id="PS01159">
    <property type="entry name" value="WW_DOMAIN_1"/>
    <property type="match status" value="1"/>
</dbReference>
<organism evidence="8 9">
    <name type="scientific">Mucor flavus</name>
    <dbReference type="NCBI Taxonomy" id="439312"/>
    <lineage>
        <taxon>Eukaryota</taxon>
        <taxon>Fungi</taxon>
        <taxon>Fungi incertae sedis</taxon>
        <taxon>Mucoromycota</taxon>
        <taxon>Mucoromycotina</taxon>
        <taxon>Mucoromycetes</taxon>
        <taxon>Mucorales</taxon>
        <taxon>Mucorineae</taxon>
        <taxon>Mucoraceae</taxon>
        <taxon>Mucor</taxon>
    </lineage>
</organism>
<name>A0ABP9ZEP8_9FUNG</name>
<protein>
    <recommendedName>
        <fullName evidence="10">RhoGAP-domain-containing protein</fullName>
    </recommendedName>
</protein>
<evidence type="ECO:0000256" key="3">
    <source>
        <dbReference type="PROSITE-ProRule" id="PRU00192"/>
    </source>
</evidence>
<dbReference type="InterPro" id="IPR036020">
    <property type="entry name" value="WW_dom_sf"/>
</dbReference>
<sequence length="537" mass="62040">MAQYLVAQWDYTAEGNYELSFREGDKIKLLEKHNDDWWEGELNDEIGFFPANRTTSMIEQNTLTRFIFILVKKVPNNSDQIPPPSNSNPYLKPQLPDRPKVNLLVDVSTDAALPDGWSSSYDQTGTIYFFNQSTGESQWERPIDDDTEVNDLVYDIQKLNLDALHPNWIRTQSSVQIKMVTDEEIPWRDYYAVLSVGYLVIYKEGLTKTTRRPSSIKPVAAYGTVHLAPCEIIPATKLDTRKKNAFIVKDKHLKLIISVPNETIYSDWLDAIMRESIAIKEQKEHQDVDLIQLLASIPLKKKLIKHDQQLPEESKSTLTRWFSRSSRTSATKSIESPSITKEVFGGYLQLEEGEVPSIVRACVEQVDKRGLDVIGIYRLSGQTTSIQKYKNQFNTHPEQVNLSEENDINVITGLLKLYFRELKNPLFTYEYYDRVIEAARLQDYDERMFRLKSIVQVLPIAHYKVMQYLVKHLERVKDQSKINKMESSNLALIFSIGLLRSKQDDLSSSILHSDLLSKVIEIIIQHVDWFFDDTTVF</sequence>
<proteinExistence type="predicted"/>
<dbReference type="SUPFAM" id="SSF51045">
    <property type="entry name" value="WW domain"/>
    <property type="match status" value="1"/>
</dbReference>
<feature type="domain" description="PH" evidence="5">
    <location>
        <begin position="162"/>
        <end position="277"/>
    </location>
</feature>
<dbReference type="SMART" id="SM00324">
    <property type="entry name" value="RhoGAP"/>
    <property type="match status" value="1"/>
</dbReference>
<dbReference type="CDD" id="cd00201">
    <property type="entry name" value="WW"/>
    <property type="match status" value="1"/>
</dbReference>
<keyword evidence="1 3" id="KW-0728">SH3 domain</keyword>
<dbReference type="InterPro" id="IPR008936">
    <property type="entry name" value="Rho_GTPase_activation_prot"/>
</dbReference>
<dbReference type="InterPro" id="IPR001849">
    <property type="entry name" value="PH_domain"/>
</dbReference>
<accession>A0ABP9ZEP8</accession>
<dbReference type="Pfam" id="PF00397">
    <property type="entry name" value="WW"/>
    <property type="match status" value="1"/>
</dbReference>
<dbReference type="Pfam" id="PF00620">
    <property type="entry name" value="RhoGAP"/>
    <property type="match status" value="1"/>
</dbReference>
<evidence type="ECO:0000259" key="5">
    <source>
        <dbReference type="PROSITE" id="PS50003"/>
    </source>
</evidence>
<dbReference type="InterPro" id="IPR050729">
    <property type="entry name" value="Rho-GAP"/>
</dbReference>
<evidence type="ECO:0008006" key="10">
    <source>
        <dbReference type="Google" id="ProtNLM"/>
    </source>
</evidence>
<evidence type="ECO:0000313" key="9">
    <source>
        <dbReference type="Proteomes" id="UP001473302"/>
    </source>
</evidence>
<evidence type="ECO:0000256" key="2">
    <source>
        <dbReference type="ARBA" id="ARBA00022468"/>
    </source>
</evidence>
<dbReference type="SMART" id="SM00233">
    <property type="entry name" value="PH"/>
    <property type="match status" value="1"/>
</dbReference>
<dbReference type="InterPro" id="IPR001452">
    <property type="entry name" value="SH3_domain"/>
</dbReference>
<dbReference type="SUPFAM" id="SSF50729">
    <property type="entry name" value="PH domain-like"/>
    <property type="match status" value="1"/>
</dbReference>
<dbReference type="InterPro" id="IPR036028">
    <property type="entry name" value="SH3-like_dom_sf"/>
</dbReference>
<dbReference type="SMART" id="SM00456">
    <property type="entry name" value="WW"/>
    <property type="match status" value="1"/>
</dbReference>
<keyword evidence="2" id="KW-0343">GTPase activation</keyword>
<dbReference type="InterPro" id="IPR011993">
    <property type="entry name" value="PH-like_dom_sf"/>
</dbReference>
<dbReference type="SMART" id="SM00326">
    <property type="entry name" value="SH3"/>
    <property type="match status" value="1"/>
</dbReference>
<dbReference type="EMBL" id="BAABUK010000045">
    <property type="protein sequence ID" value="GAA5817601.1"/>
    <property type="molecule type" value="Genomic_DNA"/>
</dbReference>
<dbReference type="Pfam" id="PF00018">
    <property type="entry name" value="SH3_1"/>
    <property type="match status" value="1"/>
</dbReference>